<evidence type="ECO:0000256" key="1">
    <source>
        <dbReference type="SAM" id="Phobius"/>
    </source>
</evidence>
<protein>
    <submittedName>
        <fullName evidence="2">Uncharacterized protein</fullName>
    </submittedName>
</protein>
<keyword evidence="1" id="KW-0812">Transmembrane</keyword>
<feature type="transmembrane region" description="Helical" evidence="1">
    <location>
        <begin position="6"/>
        <end position="29"/>
    </location>
</feature>
<dbReference type="AlphaFoldDB" id="A0A9X4M333"/>
<evidence type="ECO:0000313" key="2">
    <source>
        <dbReference type="EMBL" id="MDG3013516.1"/>
    </source>
</evidence>
<evidence type="ECO:0000313" key="3">
    <source>
        <dbReference type="Proteomes" id="UP001152755"/>
    </source>
</evidence>
<sequence>MLGLLLGLGGGAIGIGLGAAGLGLGLLLSDVRIKRDVRRLTN</sequence>
<proteinExistence type="predicted"/>
<dbReference type="RefSeq" id="WP_277834571.1">
    <property type="nucleotide sequence ID" value="NZ_JAAIVF010000006.1"/>
</dbReference>
<keyword evidence="3" id="KW-1185">Reference proteome</keyword>
<dbReference type="EMBL" id="JANRHA010000001">
    <property type="protein sequence ID" value="MDG3013516.1"/>
    <property type="molecule type" value="Genomic_DNA"/>
</dbReference>
<gene>
    <name evidence="2" type="ORF">NVS88_02970</name>
</gene>
<reference evidence="2" key="1">
    <citation type="submission" date="2022-08" db="EMBL/GenBank/DDBJ databases">
        <title>Genome analysis of Corynebacteriales strain.</title>
        <authorList>
            <person name="Lee S.D."/>
        </authorList>
    </citation>
    <scope>NUCLEOTIDE SEQUENCE</scope>
    <source>
        <strain evidence="2">D3-21</strain>
    </source>
</reference>
<accession>A0A9X4M333</accession>
<organism evidence="2 3">
    <name type="scientific">Speluncibacter jeojiensis</name>
    <dbReference type="NCBI Taxonomy" id="2710754"/>
    <lineage>
        <taxon>Bacteria</taxon>
        <taxon>Bacillati</taxon>
        <taxon>Actinomycetota</taxon>
        <taxon>Actinomycetes</taxon>
        <taxon>Mycobacteriales</taxon>
        <taxon>Speluncibacteraceae</taxon>
        <taxon>Speluncibacter</taxon>
    </lineage>
</organism>
<comment type="caution">
    <text evidence="2">The sequence shown here is derived from an EMBL/GenBank/DDBJ whole genome shotgun (WGS) entry which is preliminary data.</text>
</comment>
<keyword evidence="1" id="KW-0472">Membrane</keyword>
<dbReference type="Proteomes" id="UP001152755">
    <property type="component" value="Unassembled WGS sequence"/>
</dbReference>
<name>A0A9X4M333_9ACTN</name>
<keyword evidence="1" id="KW-1133">Transmembrane helix</keyword>